<evidence type="ECO:0000313" key="9">
    <source>
        <dbReference type="EMBL" id="GEM89791.1"/>
    </source>
</evidence>
<feature type="transmembrane region" description="Helical" evidence="7">
    <location>
        <begin position="109"/>
        <end position="130"/>
    </location>
</feature>
<dbReference type="OrthoDB" id="9809173at2"/>
<comment type="subcellular location">
    <subcellularLocation>
        <location evidence="1 7">Cell membrane</location>
        <topology evidence="1 7">Multi-pass membrane protein</topology>
    </subcellularLocation>
</comment>
<feature type="transmembrane region" description="Helical" evidence="7">
    <location>
        <begin position="225"/>
        <end position="247"/>
    </location>
</feature>
<evidence type="ECO:0000256" key="3">
    <source>
        <dbReference type="ARBA" id="ARBA00022475"/>
    </source>
</evidence>
<dbReference type="Gene3D" id="1.10.3720.10">
    <property type="entry name" value="MetI-like"/>
    <property type="match status" value="1"/>
</dbReference>
<dbReference type="SUPFAM" id="SSF161098">
    <property type="entry name" value="MetI-like"/>
    <property type="match status" value="1"/>
</dbReference>
<evidence type="ECO:0000256" key="6">
    <source>
        <dbReference type="ARBA" id="ARBA00023136"/>
    </source>
</evidence>
<feature type="transmembrane region" description="Helical" evidence="7">
    <location>
        <begin position="179"/>
        <end position="205"/>
    </location>
</feature>
<organism evidence="9 10">
    <name type="scientific">Oceanithermus desulfurans NBRC 100063</name>
    <dbReference type="NCBI Taxonomy" id="1227550"/>
    <lineage>
        <taxon>Bacteria</taxon>
        <taxon>Thermotogati</taxon>
        <taxon>Deinococcota</taxon>
        <taxon>Deinococci</taxon>
        <taxon>Thermales</taxon>
        <taxon>Thermaceae</taxon>
        <taxon>Oceanithermus</taxon>
    </lineage>
</organism>
<sequence>MSSYRRFPWLFILPSLVGFFAFNAGPILISLVLSFTQWDVFDPLNLSAVVDSWVGLENYREMARDPVLHKAFWNTLYYVLVAVPLEIFISLMVALGLNRDFPGVKIVRTLYLLPTVTSVVAVGLLWRWVLNPYVGPVNLFLRWSGQQLEALFGFFGLAAPALVHWLATQGPGWLSDERWAMPGIILAAVWAGIGFRMLIFLAGLQNIDKTYYEAASLDGAGPWQQFWNVTLPLLSPTVFLNTLLALIGGFQVFGLIYVMTGGGPLDATNVLLFYLYQKAFGIFPPDMGYASAIAWLLFAFLFALTVVQWQLRKRWVWEEA</sequence>
<evidence type="ECO:0000256" key="4">
    <source>
        <dbReference type="ARBA" id="ARBA00022692"/>
    </source>
</evidence>
<evidence type="ECO:0000259" key="8">
    <source>
        <dbReference type="PROSITE" id="PS50928"/>
    </source>
</evidence>
<dbReference type="SUPFAM" id="SSF160964">
    <property type="entry name" value="MalF N-terminal region-like"/>
    <property type="match status" value="1"/>
</dbReference>
<evidence type="ECO:0000256" key="5">
    <source>
        <dbReference type="ARBA" id="ARBA00022989"/>
    </source>
</evidence>
<dbReference type="InterPro" id="IPR051393">
    <property type="entry name" value="ABC_transporter_permease"/>
</dbReference>
<keyword evidence="2 7" id="KW-0813">Transport</keyword>
<dbReference type="Proteomes" id="UP000321827">
    <property type="component" value="Unassembled WGS sequence"/>
</dbReference>
<dbReference type="AlphaFoldDB" id="A0A511RJG0"/>
<dbReference type="InterPro" id="IPR000515">
    <property type="entry name" value="MetI-like"/>
</dbReference>
<feature type="transmembrane region" description="Helical" evidence="7">
    <location>
        <begin position="254"/>
        <end position="276"/>
    </location>
</feature>
<dbReference type="CDD" id="cd06261">
    <property type="entry name" value="TM_PBP2"/>
    <property type="match status" value="1"/>
</dbReference>
<dbReference type="GO" id="GO:0005886">
    <property type="term" value="C:plasma membrane"/>
    <property type="evidence" value="ECO:0007669"/>
    <property type="project" value="UniProtKB-SubCell"/>
</dbReference>
<dbReference type="PANTHER" id="PTHR30193:SF37">
    <property type="entry name" value="INNER MEMBRANE ABC TRANSPORTER PERMEASE PROTEIN YCJO"/>
    <property type="match status" value="1"/>
</dbReference>
<proteinExistence type="inferred from homology"/>
<accession>A0A511RJG0</accession>
<dbReference type="EMBL" id="BJXN01000007">
    <property type="protein sequence ID" value="GEM89791.1"/>
    <property type="molecule type" value="Genomic_DNA"/>
</dbReference>
<keyword evidence="4 7" id="KW-0812">Transmembrane</keyword>
<reference evidence="9 10" key="1">
    <citation type="submission" date="2019-07" db="EMBL/GenBank/DDBJ databases">
        <title>Whole genome shotgun sequence of Oceanithermus desulfurans NBRC 100063.</title>
        <authorList>
            <person name="Hosoyama A."/>
            <person name="Uohara A."/>
            <person name="Ohji S."/>
            <person name="Ichikawa N."/>
        </authorList>
    </citation>
    <scope>NUCLEOTIDE SEQUENCE [LARGE SCALE GENOMIC DNA]</scope>
    <source>
        <strain evidence="9 10">NBRC 100063</strain>
    </source>
</reference>
<evidence type="ECO:0000313" key="10">
    <source>
        <dbReference type="Proteomes" id="UP000321827"/>
    </source>
</evidence>
<gene>
    <name evidence="9" type="ORF">ODE01S_12250</name>
</gene>
<keyword evidence="5 7" id="KW-1133">Transmembrane helix</keyword>
<comment type="similarity">
    <text evidence="7">Belongs to the binding-protein-dependent transport system permease family.</text>
</comment>
<protein>
    <submittedName>
        <fullName evidence="9">Sugar ABC transporter permease</fullName>
    </submittedName>
</protein>
<feature type="domain" description="ABC transmembrane type-1" evidence="8">
    <location>
        <begin position="72"/>
        <end position="308"/>
    </location>
</feature>
<feature type="transmembrane region" description="Helical" evidence="7">
    <location>
        <begin position="76"/>
        <end position="97"/>
    </location>
</feature>
<feature type="transmembrane region" description="Helical" evidence="7">
    <location>
        <begin position="150"/>
        <end position="167"/>
    </location>
</feature>
<dbReference type="Pfam" id="PF00528">
    <property type="entry name" value="BPD_transp_1"/>
    <property type="match status" value="1"/>
</dbReference>
<evidence type="ECO:0000256" key="7">
    <source>
        <dbReference type="RuleBase" id="RU363032"/>
    </source>
</evidence>
<dbReference type="RefSeq" id="WP_147146929.1">
    <property type="nucleotide sequence ID" value="NZ_BJXN01000007.1"/>
</dbReference>
<keyword evidence="3" id="KW-1003">Cell membrane</keyword>
<dbReference type="PANTHER" id="PTHR30193">
    <property type="entry name" value="ABC TRANSPORTER PERMEASE PROTEIN"/>
    <property type="match status" value="1"/>
</dbReference>
<keyword evidence="6 7" id="KW-0472">Membrane</keyword>
<comment type="caution">
    <text evidence="9">The sequence shown here is derived from an EMBL/GenBank/DDBJ whole genome shotgun (WGS) entry which is preliminary data.</text>
</comment>
<feature type="transmembrane region" description="Helical" evidence="7">
    <location>
        <begin position="288"/>
        <end position="307"/>
    </location>
</feature>
<evidence type="ECO:0000256" key="2">
    <source>
        <dbReference type="ARBA" id="ARBA00022448"/>
    </source>
</evidence>
<evidence type="ECO:0000256" key="1">
    <source>
        <dbReference type="ARBA" id="ARBA00004651"/>
    </source>
</evidence>
<dbReference type="PROSITE" id="PS50928">
    <property type="entry name" value="ABC_TM1"/>
    <property type="match status" value="1"/>
</dbReference>
<name>A0A511RJG0_9DEIN</name>
<dbReference type="GO" id="GO:0055085">
    <property type="term" value="P:transmembrane transport"/>
    <property type="evidence" value="ECO:0007669"/>
    <property type="project" value="InterPro"/>
</dbReference>
<dbReference type="InterPro" id="IPR035906">
    <property type="entry name" value="MetI-like_sf"/>
</dbReference>